<dbReference type="EMBL" id="LNIX01000012">
    <property type="protein sequence ID" value="OXA48039.1"/>
    <property type="molecule type" value="Genomic_DNA"/>
</dbReference>
<comment type="caution">
    <text evidence="1">The sequence shown here is derived from an EMBL/GenBank/DDBJ whole genome shotgun (WGS) entry which is preliminary data.</text>
</comment>
<keyword evidence="2" id="KW-1185">Reference proteome</keyword>
<proteinExistence type="predicted"/>
<evidence type="ECO:0000313" key="1">
    <source>
        <dbReference type="EMBL" id="OXA48039.1"/>
    </source>
</evidence>
<dbReference type="AlphaFoldDB" id="A0A226DS45"/>
<evidence type="ECO:0000313" key="2">
    <source>
        <dbReference type="Proteomes" id="UP000198287"/>
    </source>
</evidence>
<organism evidence="1 2">
    <name type="scientific">Folsomia candida</name>
    <name type="common">Springtail</name>
    <dbReference type="NCBI Taxonomy" id="158441"/>
    <lineage>
        <taxon>Eukaryota</taxon>
        <taxon>Metazoa</taxon>
        <taxon>Ecdysozoa</taxon>
        <taxon>Arthropoda</taxon>
        <taxon>Hexapoda</taxon>
        <taxon>Collembola</taxon>
        <taxon>Entomobryomorpha</taxon>
        <taxon>Isotomoidea</taxon>
        <taxon>Isotomidae</taxon>
        <taxon>Proisotominae</taxon>
        <taxon>Folsomia</taxon>
    </lineage>
</organism>
<gene>
    <name evidence="1" type="ORF">Fcan01_16990</name>
</gene>
<accession>A0A226DS45</accession>
<name>A0A226DS45_FOLCA</name>
<protein>
    <submittedName>
        <fullName evidence="1">Uncharacterized protein</fullName>
    </submittedName>
</protein>
<dbReference type="Proteomes" id="UP000198287">
    <property type="component" value="Unassembled WGS sequence"/>
</dbReference>
<sequence length="124" mass="14037">MSLTERIKIEENTLLASKMYHQLELFNQFLNQEFLSNSMPPVIFFGSGSIFLTLLPETANVNEKSVEYLATARHKVVTKYEKRVIYSFKPVGIRCGGFCVVSASWATKLMEAGLNYTATLLLTF</sequence>
<reference evidence="1 2" key="1">
    <citation type="submission" date="2015-12" db="EMBL/GenBank/DDBJ databases">
        <title>The genome of Folsomia candida.</title>
        <authorList>
            <person name="Faddeeva A."/>
            <person name="Derks M.F."/>
            <person name="Anvar Y."/>
            <person name="Smit S."/>
            <person name="Van Straalen N."/>
            <person name="Roelofs D."/>
        </authorList>
    </citation>
    <scope>NUCLEOTIDE SEQUENCE [LARGE SCALE GENOMIC DNA]</scope>
    <source>
        <strain evidence="1 2">VU population</strain>
        <tissue evidence="1">Whole body</tissue>
    </source>
</reference>